<evidence type="ECO:0000313" key="2">
    <source>
        <dbReference type="Proteomes" id="UP000736335"/>
    </source>
</evidence>
<proteinExistence type="predicted"/>
<sequence length="537" mass="60334">MQARDHASQSVLDGEPNVGSVRAMAKELKKPDEASIQLKRTRNSLLHIHKIPPEILGNIFHWNVMLKGDFGGLEKRSHNFLFVCHHWFEVASHTPEIGTFWGVTPRDWARYHTRFATAPLDLVLSHVNDDFVCLDPTVINVLQDRTSRNTIRRAHLRSGAPRLLRSILSSLTPHCEDTRPSQMQSFILSSWDVTPVDVSDFVTHRYFQKLQCLDLTRCTISSWDLLSSSRTGALTKLHLDFHPPSPTPTTPQLLSILASNPQLQEVAILSQAVPVDRIDAPCCVPLHHLRQLLLSGDLRHVFGLHQQLEHPTTLDRLAITLYNCTEADIPQIIGPYLRSHLQRRGRSPSGLGLSLSCDRRIVFNVGEGGGNHSEAAQMDSVIELSVRRLGRRPSKDLLGKMAMDLIAFVPPEDIVDFWGNNEPVDMGDIYTRLPNLKTLHLDMVHLPAVFPGQNFDEQGGIPSSVHTLTLERLTVGNNDWSSLTTFLARRASSGERLDMLKIVGSNHMCQEVKESIEGMVHEFLVENMNPLCPFCEL</sequence>
<gene>
    <name evidence="1" type="ORF">BJ322DRAFT_452902</name>
</gene>
<comment type="caution">
    <text evidence="1">The sequence shown here is derived from an EMBL/GenBank/DDBJ whole genome shotgun (WGS) entry which is preliminary data.</text>
</comment>
<organism evidence="1 2">
    <name type="scientific">Thelephora terrestris</name>
    <dbReference type="NCBI Taxonomy" id="56493"/>
    <lineage>
        <taxon>Eukaryota</taxon>
        <taxon>Fungi</taxon>
        <taxon>Dikarya</taxon>
        <taxon>Basidiomycota</taxon>
        <taxon>Agaricomycotina</taxon>
        <taxon>Agaricomycetes</taxon>
        <taxon>Thelephorales</taxon>
        <taxon>Thelephoraceae</taxon>
        <taxon>Thelephora</taxon>
    </lineage>
</organism>
<reference evidence="1" key="2">
    <citation type="submission" date="2020-11" db="EMBL/GenBank/DDBJ databases">
        <authorList>
            <consortium name="DOE Joint Genome Institute"/>
            <person name="Kuo A."/>
            <person name="Miyauchi S."/>
            <person name="Kiss E."/>
            <person name="Drula E."/>
            <person name="Kohler A."/>
            <person name="Sanchez-Garcia M."/>
            <person name="Andreopoulos B."/>
            <person name="Barry K.W."/>
            <person name="Bonito G."/>
            <person name="Buee M."/>
            <person name="Carver A."/>
            <person name="Chen C."/>
            <person name="Cichocki N."/>
            <person name="Clum A."/>
            <person name="Culley D."/>
            <person name="Crous P.W."/>
            <person name="Fauchery L."/>
            <person name="Girlanda M."/>
            <person name="Hayes R."/>
            <person name="Keri Z."/>
            <person name="Labutti K."/>
            <person name="Lipzen A."/>
            <person name="Lombard V."/>
            <person name="Magnuson J."/>
            <person name="Maillard F."/>
            <person name="Morin E."/>
            <person name="Murat C."/>
            <person name="Nolan M."/>
            <person name="Ohm R."/>
            <person name="Pangilinan J."/>
            <person name="Pereira M."/>
            <person name="Perotto S."/>
            <person name="Peter M."/>
            <person name="Riley R."/>
            <person name="Sitrit Y."/>
            <person name="Stielow B."/>
            <person name="Szollosi G."/>
            <person name="Zifcakova L."/>
            <person name="Stursova M."/>
            <person name="Spatafora J.W."/>
            <person name="Tedersoo L."/>
            <person name="Vaario L.-M."/>
            <person name="Yamada A."/>
            <person name="Yan M."/>
            <person name="Wang P."/>
            <person name="Xu J."/>
            <person name="Bruns T."/>
            <person name="Baldrian P."/>
            <person name="Vilgalys R."/>
            <person name="Henrissat B."/>
            <person name="Grigoriev I.V."/>
            <person name="Hibbett D."/>
            <person name="Nagy L.G."/>
            <person name="Martin F.M."/>
        </authorList>
    </citation>
    <scope>NUCLEOTIDE SEQUENCE</scope>
    <source>
        <strain evidence="1">UH-Tt-Lm1</strain>
    </source>
</reference>
<name>A0A9P6H634_9AGAM</name>
<dbReference type="AlphaFoldDB" id="A0A9P6H634"/>
<dbReference type="OrthoDB" id="3029127at2759"/>
<evidence type="ECO:0008006" key="3">
    <source>
        <dbReference type="Google" id="ProtNLM"/>
    </source>
</evidence>
<reference evidence="1" key="1">
    <citation type="journal article" date="2020" name="Nat. Commun.">
        <title>Large-scale genome sequencing of mycorrhizal fungi provides insights into the early evolution of symbiotic traits.</title>
        <authorList>
            <person name="Miyauchi S."/>
            <person name="Kiss E."/>
            <person name="Kuo A."/>
            <person name="Drula E."/>
            <person name="Kohler A."/>
            <person name="Sanchez-Garcia M."/>
            <person name="Morin E."/>
            <person name="Andreopoulos B."/>
            <person name="Barry K.W."/>
            <person name="Bonito G."/>
            <person name="Buee M."/>
            <person name="Carver A."/>
            <person name="Chen C."/>
            <person name="Cichocki N."/>
            <person name="Clum A."/>
            <person name="Culley D."/>
            <person name="Crous P.W."/>
            <person name="Fauchery L."/>
            <person name="Girlanda M."/>
            <person name="Hayes R.D."/>
            <person name="Keri Z."/>
            <person name="LaButti K."/>
            <person name="Lipzen A."/>
            <person name="Lombard V."/>
            <person name="Magnuson J."/>
            <person name="Maillard F."/>
            <person name="Murat C."/>
            <person name="Nolan M."/>
            <person name="Ohm R.A."/>
            <person name="Pangilinan J."/>
            <person name="Pereira M.F."/>
            <person name="Perotto S."/>
            <person name="Peter M."/>
            <person name="Pfister S."/>
            <person name="Riley R."/>
            <person name="Sitrit Y."/>
            <person name="Stielow J.B."/>
            <person name="Szollosi G."/>
            <person name="Zifcakova L."/>
            <person name="Stursova M."/>
            <person name="Spatafora J.W."/>
            <person name="Tedersoo L."/>
            <person name="Vaario L.M."/>
            <person name="Yamada A."/>
            <person name="Yan M."/>
            <person name="Wang P."/>
            <person name="Xu J."/>
            <person name="Bruns T."/>
            <person name="Baldrian P."/>
            <person name="Vilgalys R."/>
            <person name="Dunand C."/>
            <person name="Henrissat B."/>
            <person name="Grigoriev I.V."/>
            <person name="Hibbett D."/>
            <person name="Nagy L.G."/>
            <person name="Martin F.M."/>
        </authorList>
    </citation>
    <scope>NUCLEOTIDE SEQUENCE</scope>
    <source>
        <strain evidence="1">UH-Tt-Lm1</strain>
    </source>
</reference>
<dbReference type="InterPro" id="IPR032675">
    <property type="entry name" value="LRR_dom_sf"/>
</dbReference>
<protein>
    <recommendedName>
        <fullName evidence="3">F-box domain-containing protein</fullName>
    </recommendedName>
</protein>
<dbReference type="Proteomes" id="UP000736335">
    <property type="component" value="Unassembled WGS sequence"/>
</dbReference>
<dbReference type="EMBL" id="WIUZ02000020">
    <property type="protein sequence ID" value="KAF9779286.1"/>
    <property type="molecule type" value="Genomic_DNA"/>
</dbReference>
<accession>A0A9P6H634</accession>
<evidence type="ECO:0000313" key="1">
    <source>
        <dbReference type="EMBL" id="KAF9779286.1"/>
    </source>
</evidence>
<dbReference type="Gene3D" id="3.80.10.10">
    <property type="entry name" value="Ribonuclease Inhibitor"/>
    <property type="match status" value="1"/>
</dbReference>
<keyword evidence="2" id="KW-1185">Reference proteome</keyword>
<dbReference type="SUPFAM" id="SSF52058">
    <property type="entry name" value="L domain-like"/>
    <property type="match status" value="1"/>
</dbReference>